<dbReference type="Pfam" id="PF13657">
    <property type="entry name" value="Couple_hipA"/>
    <property type="match status" value="1"/>
</dbReference>
<sequence length="419" mass="47086">MIRLRVWANAQPMGWFGHEAAQYFFQYDEQWIKDEAAFPLAPQFELRLEPHRGDAIKTFFANLLPEGTPLDEVLNQIQLRDANTFEIIGEMGADLPGVLSVLPEGKEPDTQQKYSELSKEELSQRVQARAQKKPLLTSNEQTRMSLAGAQDKVGLRYDGKRDRLYDSVGGSPTTHIAKPDSRLEKYQPSAINEYLCMKLAHEMRLSVPRVDLIQVPETLYVVERYDRAVVKGEIVCLHQIDACQLLGVGADWKYERQGGLVSLKKIVDAFRGLMLSGKDLLSVQRWVMFNYLIGNSDAHAKNISLMVNSQGYELAPFYDLLCVQAYGDNDLALFIGDESTYDAVGSHSWEAFCEDCGFGFKPTMRQFRKMAEDIGKSWDKTVATAISQHQINESEKALVERIGAVIDANSKAALSMTAA</sequence>
<dbReference type="Pfam" id="PF07804">
    <property type="entry name" value="HipA_C"/>
    <property type="match status" value="1"/>
</dbReference>
<evidence type="ECO:0000313" key="6">
    <source>
        <dbReference type="EMBL" id="PUE58538.1"/>
    </source>
</evidence>
<dbReference type="PANTHER" id="PTHR37419">
    <property type="entry name" value="SERINE/THREONINE-PROTEIN KINASE TOXIN HIPA"/>
    <property type="match status" value="1"/>
</dbReference>
<evidence type="ECO:0000256" key="3">
    <source>
        <dbReference type="ARBA" id="ARBA00022777"/>
    </source>
</evidence>
<evidence type="ECO:0000259" key="4">
    <source>
        <dbReference type="Pfam" id="PF07804"/>
    </source>
</evidence>
<dbReference type="Gene3D" id="1.10.1070.20">
    <property type="match status" value="1"/>
</dbReference>
<dbReference type="InterPro" id="IPR017508">
    <property type="entry name" value="HipA_N1"/>
</dbReference>
<dbReference type="PANTHER" id="PTHR37419:SF1">
    <property type="entry name" value="SERINE_THREONINE-PROTEIN KINASE TOXIN HIPA"/>
    <property type="match status" value="1"/>
</dbReference>
<evidence type="ECO:0000256" key="1">
    <source>
        <dbReference type="ARBA" id="ARBA00010164"/>
    </source>
</evidence>
<feature type="domain" description="HipA-like C-terminal" evidence="4">
    <location>
        <begin position="144"/>
        <end position="376"/>
    </location>
</feature>
<dbReference type="EMBL" id="NESP01000001">
    <property type="protein sequence ID" value="PUE58538.1"/>
    <property type="molecule type" value="Genomic_DNA"/>
</dbReference>
<accession>A0A315ENY2</accession>
<keyword evidence="3 6" id="KW-0418">Kinase</keyword>
<evidence type="ECO:0000313" key="7">
    <source>
        <dbReference type="Proteomes" id="UP000251341"/>
    </source>
</evidence>
<organism evidence="6 7">
    <name type="scientific">Limnohabitans curvus</name>
    <dbReference type="NCBI Taxonomy" id="323423"/>
    <lineage>
        <taxon>Bacteria</taxon>
        <taxon>Pseudomonadati</taxon>
        <taxon>Pseudomonadota</taxon>
        <taxon>Betaproteobacteria</taxon>
        <taxon>Burkholderiales</taxon>
        <taxon>Comamonadaceae</taxon>
        <taxon>Limnohabitans</taxon>
    </lineage>
</organism>
<protein>
    <submittedName>
        <fullName evidence="6">Phosphatidylinositol kinase</fullName>
    </submittedName>
</protein>
<dbReference type="InterPro" id="IPR012893">
    <property type="entry name" value="HipA-like_C"/>
</dbReference>
<dbReference type="InterPro" id="IPR052028">
    <property type="entry name" value="HipA_Ser/Thr_kinase"/>
</dbReference>
<reference evidence="6 7" key="1">
    <citation type="submission" date="2017-04" db="EMBL/GenBank/DDBJ databases">
        <title>Unexpected and diverse lifestyles within the genus Limnohabitans.</title>
        <authorList>
            <person name="Kasalicky V."/>
            <person name="Mehrshad M."/>
            <person name="Andrei S.-A."/>
            <person name="Salcher M."/>
            <person name="Kratochvilova H."/>
            <person name="Simek K."/>
            <person name="Ghai R."/>
        </authorList>
    </citation>
    <scope>NUCLEOTIDE SEQUENCE [LARGE SCALE GENOMIC DNA]</scope>
    <source>
        <strain evidence="6 7">MWH-C5</strain>
    </source>
</reference>
<keyword evidence="2" id="KW-0808">Transferase</keyword>
<dbReference type="GO" id="GO:0004674">
    <property type="term" value="F:protein serine/threonine kinase activity"/>
    <property type="evidence" value="ECO:0007669"/>
    <property type="project" value="TreeGrafter"/>
</dbReference>
<dbReference type="NCBIfam" id="TIGR03071">
    <property type="entry name" value="couple_hipA"/>
    <property type="match status" value="1"/>
</dbReference>
<gene>
    <name evidence="6" type="ORF">B9Z44_02325</name>
</gene>
<evidence type="ECO:0000256" key="2">
    <source>
        <dbReference type="ARBA" id="ARBA00022679"/>
    </source>
</evidence>
<comment type="similarity">
    <text evidence="1">Belongs to the HipA Ser/Thr kinase family.</text>
</comment>
<comment type="caution">
    <text evidence="6">The sequence shown here is derived from an EMBL/GenBank/DDBJ whole genome shotgun (WGS) entry which is preliminary data.</text>
</comment>
<dbReference type="RefSeq" id="WP_108401599.1">
    <property type="nucleotide sequence ID" value="NZ_NESP01000001.1"/>
</dbReference>
<dbReference type="AlphaFoldDB" id="A0A315ENY2"/>
<proteinExistence type="inferred from homology"/>
<feature type="domain" description="HipA N-terminal subdomain 1" evidence="5">
    <location>
        <begin position="4"/>
        <end position="101"/>
    </location>
</feature>
<evidence type="ECO:0000259" key="5">
    <source>
        <dbReference type="Pfam" id="PF13657"/>
    </source>
</evidence>
<name>A0A315ENY2_9BURK</name>
<keyword evidence="7" id="KW-1185">Reference proteome</keyword>
<dbReference type="GO" id="GO:0005829">
    <property type="term" value="C:cytosol"/>
    <property type="evidence" value="ECO:0007669"/>
    <property type="project" value="TreeGrafter"/>
</dbReference>
<dbReference type="Proteomes" id="UP000251341">
    <property type="component" value="Unassembled WGS sequence"/>
</dbReference>